<feature type="domain" description="N-acetyltransferase" evidence="3">
    <location>
        <begin position="13"/>
        <end position="165"/>
    </location>
</feature>
<dbReference type="KEGG" id="aaqu:D3M96_19000"/>
<accession>A0A3G2HZE6</accession>
<sequence>MSSSAEQPVVDGIQIRDLQPQDRAAWEWLYRQYAEFYKEPMNDDILARTWSWLLDAQHPLQGKVVATANGVLLGLAHYRPFPEPLLGKDAGFLDDLFVLPEQRGSGLGRRLIEAVAQAGKEQGWPFLRWITAADNAQARRLYDGLAQATAWVTYDLNLEEAGDTQN</sequence>
<dbReference type="Proteomes" id="UP000268070">
    <property type="component" value="Chromosome"/>
</dbReference>
<gene>
    <name evidence="4" type="ORF">D3M96_19000</name>
</gene>
<reference evidence="4 5" key="1">
    <citation type="submission" date="2018-09" db="EMBL/GenBank/DDBJ databases">
        <title>Complete genome sequence of the hydrocarbonoclastic bacterium Alcaligenes aquatilis QD168, isolated from a crude-oil polluted marine sediment of Central Chile.</title>
        <authorList>
            <person name="Duran R.E."/>
            <person name="Barra B."/>
            <person name="Salva-Serra F."/>
            <person name="Mendez V."/>
            <person name="Moore E.R.B."/>
            <person name="Seeger M."/>
        </authorList>
    </citation>
    <scope>NUCLEOTIDE SEQUENCE [LARGE SCALE GENOMIC DNA]</scope>
    <source>
        <strain evidence="4 5">QD168</strain>
    </source>
</reference>
<dbReference type="PANTHER" id="PTHR43877">
    <property type="entry name" value="AMINOALKYLPHOSPHONATE N-ACETYLTRANSFERASE-RELATED-RELATED"/>
    <property type="match status" value="1"/>
</dbReference>
<dbReference type="InterPro" id="IPR000182">
    <property type="entry name" value="GNAT_dom"/>
</dbReference>
<dbReference type="CDD" id="cd04301">
    <property type="entry name" value="NAT_SF"/>
    <property type="match status" value="1"/>
</dbReference>
<dbReference type="AlphaFoldDB" id="A0A3G2HZE6"/>
<dbReference type="InterPro" id="IPR050832">
    <property type="entry name" value="Bact_Acetyltransf"/>
</dbReference>
<dbReference type="SUPFAM" id="SSF55729">
    <property type="entry name" value="Acyl-CoA N-acyltransferases (Nat)"/>
    <property type="match status" value="1"/>
</dbReference>
<keyword evidence="1 4" id="KW-0808">Transferase</keyword>
<dbReference type="OrthoDB" id="9805924at2"/>
<dbReference type="GO" id="GO:0016747">
    <property type="term" value="F:acyltransferase activity, transferring groups other than amino-acyl groups"/>
    <property type="evidence" value="ECO:0007669"/>
    <property type="project" value="InterPro"/>
</dbReference>
<protein>
    <submittedName>
        <fullName evidence="4">GNAT family N-acetyltransferase</fullName>
    </submittedName>
</protein>
<evidence type="ECO:0000259" key="3">
    <source>
        <dbReference type="PROSITE" id="PS51186"/>
    </source>
</evidence>
<dbReference type="Pfam" id="PF00583">
    <property type="entry name" value="Acetyltransf_1"/>
    <property type="match status" value="1"/>
</dbReference>
<keyword evidence="2" id="KW-0012">Acyltransferase</keyword>
<dbReference type="EMBL" id="CP032153">
    <property type="protein sequence ID" value="AYN22454.1"/>
    <property type="molecule type" value="Genomic_DNA"/>
</dbReference>
<dbReference type="RefSeq" id="WP_121739916.1">
    <property type="nucleotide sequence ID" value="NZ_CP032153.1"/>
</dbReference>
<dbReference type="Gene3D" id="3.40.630.30">
    <property type="match status" value="1"/>
</dbReference>
<dbReference type="PROSITE" id="PS51186">
    <property type="entry name" value="GNAT"/>
    <property type="match status" value="1"/>
</dbReference>
<name>A0A3G2HZE6_9BURK</name>
<evidence type="ECO:0000313" key="4">
    <source>
        <dbReference type="EMBL" id="AYN22454.1"/>
    </source>
</evidence>
<evidence type="ECO:0000313" key="5">
    <source>
        <dbReference type="Proteomes" id="UP000268070"/>
    </source>
</evidence>
<evidence type="ECO:0000256" key="2">
    <source>
        <dbReference type="ARBA" id="ARBA00023315"/>
    </source>
</evidence>
<proteinExistence type="predicted"/>
<evidence type="ECO:0000256" key="1">
    <source>
        <dbReference type="ARBA" id="ARBA00022679"/>
    </source>
</evidence>
<organism evidence="4 5">
    <name type="scientific">Alcaligenes aquatilis</name>
    <dbReference type="NCBI Taxonomy" id="323284"/>
    <lineage>
        <taxon>Bacteria</taxon>
        <taxon>Pseudomonadati</taxon>
        <taxon>Pseudomonadota</taxon>
        <taxon>Betaproteobacteria</taxon>
        <taxon>Burkholderiales</taxon>
        <taxon>Alcaligenaceae</taxon>
        <taxon>Alcaligenes</taxon>
    </lineage>
</organism>
<dbReference type="InterPro" id="IPR016181">
    <property type="entry name" value="Acyl_CoA_acyltransferase"/>
</dbReference>